<name>M1I955_9PHYC</name>
<dbReference type="Pfam" id="PF04724">
    <property type="entry name" value="Glyco_transf_17"/>
    <property type="match status" value="1"/>
</dbReference>
<dbReference type="PANTHER" id="PTHR12224:SF0">
    <property type="entry name" value="BETA-1,4-MANNOSYL-GLYCOPROTEIN 4-BETA-N-ACETYLGLUCOSAMINYLTRANSFERASE"/>
    <property type="match status" value="1"/>
</dbReference>
<dbReference type="GO" id="GO:0016020">
    <property type="term" value="C:membrane"/>
    <property type="evidence" value="ECO:0007669"/>
    <property type="project" value="InterPro"/>
</dbReference>
<dbReference type="GeneID" id="40525692"/>
<organism evidence="1">
    <name type="scientific">Paramecium bursaria Chlorella virus NYs1</name>
    <dbReference type="NCBI Taxonomy" id="83442"/>
    <lineage>
        <taxon>Viruses</taxon>
        <taxon>Varidnaviria</taxon>
        <taxon>Bamfordvirae</taxon>
        <taxon>Nucleocytoviricota</taxon>
        <taxon>Megaviricetes</taxon>
        <taxon>Algavirales</taxon>
        <taxon>Phycodnaviridae</taxon>
        <taxon>Chlorovirus</taxon>
        <taxon>Chlorovirus newyorkense</taxon>
    </lineage>
</organism>
<gene>
    <name evidence="1" type="primary">NYs-1_641R</name>
    <name evidence="1" type="ORF">PBCVNYs1_641R</name>
</gene>
<dbReference type="PANTHER" id="PTHR12224">
    <property type="entry name" value="BETA-1,4-MANNOSYL-GLYCOPROTEIN BETA-1,4-N-ACETYLGLUCOSAMINYL-TRANSFERASE"/>
    <property type="match status" value="1"/>
</dbReference>
<dbReference type="InterPro" id="IPR006813">
    <property type="entry name" value="Glyco_trans_17"/>
</dbReference>
<dbReference type="GO" id="GO:0006044">
    <property type="term" value="P:N-acetylglucosamine metabolic process"/>
    <property type="evidence" value="ECO:0007669"/>
    <property type="project" value="TreeGrafter"/>
</dbReference>
<accession>M1I955</accession>
<evidence type="ECO:0000313" key="1">
    <source>
        <dbReference type="EMBL" id="AGE58821.1"/>
    </source>
</evidence>
<protein>
    <submittedName>
        <fullName evidence="1">Glycosyltransferase</fullName>
    </submittedName>
</protein>
<dbReference type="RefSeq" id="YP_009665466.1">
    <property type="nucleotide sequence ID" value="NC_043235.1"/>
</dbReference>
<keyword evidence="1" id="KW-0808">Transferase</keyword>
<sequence length="270" mass="32692">MTHKKIIDCFIFYNELDLLNYRLHTLNDIVDYFIIVESTHTFSGKEKELFFTDNKYLFEKFKDKIIHIVVDDFPYKYPDIDYQNKEQWKNEYYQRNSISIGLDKLNIENNDIIIISDVDEIPDINRLYEIKHYNCEISVCALEMDLYYYNLNSLCGDKWSSCKIISYDTYKELKLTCNEIRELNCMRIRNGGWHLSYFGDTMFIKNKIHSFSHQELNLDIFTDIEKIEQRVKNCSDVYDRHDNIVMNIPISSNNYLPHDYEKYLKKFYKM</sequence>
<dbReference type="EMBL" id="JX997183">
    <property type="protein sequence ID" value="AGE58821.1"/>
    <property type="molecule type" value="Genomic_DNA"/>
</dbReference>
<reference evidence="1" key="1">
    <citation type="submission" date="2012-10" db="EMBL/GenBank/DDBJ databases">
        <title>Towards defining the chloroviruses: a genomic journey through a genus of large DNA viruses.</title>
        <authorList>
            <person name="Jeanniard A."/>
            <person name="Dunigan D.D."/>
            <person name="Gurnon J.R."/>
            <person name="Agarkova I."/>
            <person name="Kang M."/>
            <person name="Vitek J."/>
            <person name="Duncan G."/>
            <person name="McClung O.W."/>
            <person name="Larsen M."/>
            <person name="Claverie J.-M."/>
            <person name="Van Etten J.L."/>
            <person name="Blanc G."/>
        </authorList>
    </citation>
    <scope>NUCLEOTIDE SEQUENCE</scope>
</reference>
<dbReference type="GO" id="GO:0003830">
    <property type="term" value="F:beta-1,4-mannosylglycoprotein 4-beta-N-acetylglucosaminyltransferase activity"/>
    <property type="evidence" value="ECO:0007669"/>
    <property type="project" value="InterPro"/>
</dbReference>
<proteinExistence type="predicted"/>
<dbReference type="KEGG" id="vg:40525692"/>